<evidence type="ECO:0000256" key="8">
    <source>
        <dbReference type="ARBA" id="ARBA00023136"/>
    </source>
</evidence>
<keyword evidence="13" id="KW-1185">Reference proteome</keyword>
<dbReference type="InterPro" id="IPR001872">
    <property type="entry name" value="Peptidase_A8"/>
</dbReference>
<dbReference type="RefSeq" id="WP_284229834.1">
    <property type="nucleotide sequence ID" value="NZ_BSUL01000001.1"/>
</dbReference>
<keyword evidence="2 9" id="KW-1003">Cell membrane</keyword>
<comment type="caution">
    <text evidence="12">The sequence shown here is derived from an EMBL/GenBank/DDBJ whole genome shotgun (WGS) entry which is preliminary data.</text>
</comment>
<feature type="transmembrane region" description="Helical" evidence="9">
    <location>
        <begin position="146"/>
        <end position="172"/>
    </location>
</feature>
<feature type="region of interest" description="Disordered" evidence="11">
    <location>
        <begin position="177"/>
        <end position="202"/>
    </location>
</feature>
<evidence type="ECO:0000256" key="6">
    <source>
        <dbReference type="ARBA" id="ARBA00022801"/>
    </source>
</evidence>
<name>A0AA37ULQ9_9MICO</name>
<protein>
    <recommendedName>
        <fullName evidence="9">Lipoprotein signal peptidase</fullName>
        <ecNumber evidence="9">3.4.23.36</ecNumber>
    </recommendedName>
    <alternativeName>
        <fullName evidence="9">Prolipoprotein signal peptidase</fullName>
    </alternativeName>
    <alternativeName>
        <fullName evidence="9">Signal peptidase II</fullName>
        <shortName evidence="9">SPase II</shortName>
    </alternativeName>
</protein>
<sequence>MATDAEPARTAPRPRPSWRHLLLLAGVAVVAYGLDLLTKTIVVATLPLHERNEILGEFLIFQHVKNPGAAFSLAEGMTWVFTTVAVAVVVVIVLFSRRIRHVGWALLFGMLLGGVLGNLTDRLLREPGFGVGHVVDFIYTPWMLPAIYNVADIFVVSSLGLFILLTILNVNLDGTRPPKRSKAAADAEPVDGDAPAADGEGR</sequence>
<evidence type="ECO:0000256" key="4">
    <source>
        <dbReference type="ARBA" id="ARBA00022692"/>
    </source>
</evidence>
<dbReference type="PANTHER" id="PTHR33695">
    <property type="entry name" value="LIPOPROTEIN SIGNAL PEPTIDASE"/>
    <property type="match status" value="1"/>
</dbReference>
<feature type="transmembrane region" description="Helical" evidence="9">
    <location>
        <begin position="21"/>
        <end position="46"/>
    </location>
</feature>
<dbReference type="NCBIfam" id="TIGR00077">
    <property type="entry name" value="lspA"/>
    <property type="match status" value="1"/>
</dbReference>
<dbReference type="HAMAP" id="MF_00161">
    <property type="entry name" value="LspA"/>
    <property type="match status" value="1"/>
</dbReference>
<evidence type="ECO:0000256" key="10">
    <source>
        <dbReference type="RuleBase" id="RU004181"/>
    </source>
</evidence>
<comment type="similarity">
    <text evidence="1 9 10">Belongs to the peptidase A8 family.</text>
</comment>
<keyword evidence="7 9" id="KW-1133">Transmembrane helix</keyword>
<keyword evidence="6 9" id="KW-0378">Hydrolase</keyword>
<feature type="transmembrane region" description="Helical" evidence="9">
    <location>
        <begin position="76"/>
        <end position="95"/>
    </location>
</feature>
<feature type="transmembrane region" description="Helical" evidence="9">
    <location>
        <begin position="102"/>
        <end position="120"/>
    </location>
</feature>
<dbReference type="EC" id="3.4.23.36" evidence="9"/>
<accession>A0AA37ULQ9</accession>
<evidence type="ECO:0000256" key="9">
    <source>
        <dbReference type="HAMAP-Rule" id="MF_00161"/>
    </source>
</evidence>
<dbReference type="PANTHER" id="PTHR33695:SF1">
    <property type="entry name" value="LIPOPROTEIN SIGNAL PEPTIDASE"/>
    <property type="match status" value="1"/>
</dbReference>
<dbReference type="Proteomes" id="UP001157160">
    <property type="component" value="Unassembled WGS sequence"/>
</dbReference>
<keyword evidence="4 9" id="KW-0812">Transmembrane</keyword>
<dbReference type="Pfam" id="PF01252">
    <property type="entry name" value="Peptidase_A8"/>
    <property type="match status" value="1"/>
</dbReference>
<comment type="catalytic activity">
    <reaction evidence="9">
        <text>Release of signal peptides from bacterial membrane prolipoproteins. Hydrolyzes -Xaa-Yaa-Zaa-|-(S,diacylglyceryl)Cys-, in which Xaa is hydrophobic (preferably Leu), and Yaa (Ala or Ser) and Zaa (Gly or Ala) have small, neutral side chains.</text>
        <dbReference type="EC" id="3.4.23.36"/>
    </reaction>
</comment>
<evidence type="ECO:0000256" key="5">
    <source>
        <dbReference type="ARBA" id="ARBA00022750"/>
    </source>
</evidence>
<evidence type="ECO:0000256" key="7">
    <source>
        <dbReference type="ARBA" id="ARBA00022989"/>
    </source>
</evidence>
<dbReference type="GO" id="GO:0004190">
    <property type="term" value="F:aspartic-type endopeptidase activity"/>
    <property type="evidence" value="ECO:0007669"/>
    <property type="project" value="UniProtKB-UniRule"/>
</dbReference>
<dbReference type="GO" id="GO:0005886">
    <property type="term" value="C:plasma membrane"/>
    <property type="evidence" value="ECO:0007669"/>
    <property type="project" value="UniProtKB-SubCell"/>
</dbReference>
<comment type="pathway">
    <text evidence="9">Protein modification; lipoprotein biosynthesis (signal peptide cleavage).</text>
</comment>
<dbReference type="EMBL" id="BSUL01000001">
    <property type="protein sequence ID" value="GMA27321.1"/>
    <property type="molecule type" value="Genomic_DNA"/>
</dbReference>
<keyword evidence="3 9" id="KW-0645">Protease</keyword>
<feature type="active site" evidence="9">
    <location>
        <position position="136"/>
    </location>
</feature>
<organism evidence="12 13">
    <name type="scientific">Arenivirga flava</name>
    <dbReference type="NCBI Taxonomy" id="1930060"/>
    <lineage>
        <taxon>Bacteria</taxon>
        <taxon>Bacillati</taxon>
        <taxon>Actinomycetota</taxon>
        <taxon>Actinomycetes</taxon>
        <taxon>Micrococcales</taxon>
        <taxon>Microbacteriaceae</taxon>
        <taxon>Arenivirga</taxon>
    </lineage>
</organism>
<feature type="active site" evidence="9">
    <location>
        <position position="152"/>
    </location>
</feature>
<dbReference type="GO" id="GO:0006508">
    <property type="term" value="P:proteolysis"/>
    <property type="evidence" value="ECO:0007669"/>
    <property type="project" value="UniProtKB-KW"/>
</dbReference>
<evidence type="ECO:0000256" key="1">
    <source>
        <dbReference type="ARBA" id="ARBA00006139"/>
    </source>
</evidence>
<dbReference type="PRINTS" id="PR00781">
    <property type="entry name" value="LIPOSIGPTASE"/>
</dbReference>
<evidence type="ECO:0000256" key="3">
    <source>
        <dbReference type="ARBA" id="ARBA00022670"/>
    </source>
</evidence>
<evidence type="ECO:0000313" key="13">
    <source>
        <dbReference type="Proteomes" id="UP001157160"/>
    </source>
</evidence>
<keyword evidence="8 9" id="KW-0472">Membrane</keyword>
<evidence type="ECO:0000256" key="2">
    <source>
        <dbReference type="ARBA" id="ARBA00022475"/>
    </source>
</evidence>
<reference evidence="12 13" key="1">
    <citation type="journal article" date="2014" name="Int. J. Syst. Evol. Microbiol.">
        <title>Complete genome sequence of Corynebacterium casei LMG S-19264T (=DSM 44701T), isolated from a smear-ripened cheese.</title>
        <authorList>
            <consortium name="US DOE Joint Genome Institute (JGI-PGF)"/>
            <person name="Walter F."/>
            <person name="Albersmeier A."/>
            <person name="Kalinowski J."/>
            <person name="Ruckert C."/>
        </authorList>
    </citation>
    <scope>NUCLEOTIDE SEQUENCE [LARGE SCALE GENOMIC DNA]</scope>
    <source>
        <strain evidence="12 13">NBRC 112289</strain>
    </source>
</reference>
<proteinExistence type="inferred from homology"/>
<gene>
    <name evidence="9" type="primary">lspA</name>
    <name evidence="12" type="ORF">GCM10025874_05740</name>
</gene>
<evidence type="ECO:0000256" key="11">
    <source>
        <dbReference type="SAM" id="MobiDB-lite"/>
    </source>
</evidence>
<comment type="subcellular location">
    <subcellularLocation>
        <location evidence="9">Cell membrane</location>
        <topology evidence="9">Multi-pass membrane protein</topology>
    </subcellularLocation>
</comment>
<keyword evidence="5 9" id="KW-0064">Aspartyl protease</keyword>
<evidence type="ECO:0000313" key="12">
    <source>
        <dbReference type="EMBL" id="GMA27321.1"/>
    </source>
</evidence>
<dbReference type="AlphaFoldDB" id="A0AA37ULQ9"/>
<comment type="function">
    <text evidence="9">This protein specifically catalyzes the removal of signal peptides from prolipoproteins.</text>
</comment>